<gene>
    <name evidence="2" type="ORF">Adt_32099</name>
</gene>
<evidence type="ECO:0000313" key="3">
    <source>
        <dbReference type="Proteomes" id="UP001604336"/>
    </source>
</evidence>
<name>A0ABD1RHU9_9LAMI</name>
<organism evidence="2 3">
    <name type="scientific">Abeliophyllum distichum</name>
    <dbReference type="NCBI Taxonomy" id="126358"/>
    <lineage>
        <taxon>Eukaryota</taxon>
        <taxon>Viridiplantae</taxon>
        <taxon>Streptophyta</taxon>
        <taxon>Embryophyta</taxon>
        <taxon>Tracheophyta</taxon>
        <taxon>Spermatophyta</taxon>
        <taxon>Magnoliopsida</taxon>
        <taxon>eudicotyledons</taxon>
        <taxon>Gunneridae</taxon>
        <taxon>Pentapetalae</taxon>
        <taxon>asterids</taxon>
        <taxon>lamiids</taxon>
        <taxon>Lamiales</taxon>
        <taxon>Oleaceae</taxon>
        <taxon>Forsythieae</taxon>
        <taxon>Abeliophyllum</taxon>
    </lineage>
</organism>
<dbReference type="Proteomes" id="UP001604336">
    <property type="component" value="Unassembled WGS sequence"/>
</dbReference>
<evidence type="ECO:0000313" key="2">
    <source>
        <dbReference type="EMBL" id="KAL2487343.1"/>
    </source>
</evidence>
<comment type="caution">
    <text evidence="2">The sequence shown here is derived from an EMBL/GenBank/DDBJ whole genome shotgun (WGS) entry which is preliminary data.</text>
</comment>
<reference evidence="3" key="1">
    <citation type="submission" date="2024-07" db="EMBL/GenBank/DDBJ databases">
        <title>Two chromosome-level genome assemblies of Korean endemic species Abeliophyllum distichum and Forsythia ovata (Oleaceae).</title>
        <authorList>
            <person name="Jang H."/>
        </authorList>
    </citation>
    <scope>NUCLEOTIDE SEQUENCE [LARGE SCALE GENOMIC DNA]</scope>
</reference>
<dbReference type="AlphaFoldDB" id="A0ABD1RHU9"/>
<dbReference type="EMBL" id="JBFOLK010000009">
    <property type="protein sequence ID" value="KAL2487343.1"/>
    <property type="molecule type" value="Genomic_DNA"/>
</dbReference>
<protein>
    <submittedName>
        <fullName evidence="2">Uncharacterized protein</fullName>
    </submittedName>
</protein>
<proteinExistence type="predicted"/>
<sequence>MSVKVSEGEAPSHFGDGTSPPVSPSMENVLPVCVVDTSTGEEMPICSNLRLIEEIDPFCTDSIRWAAMDVPSIMVEVDMRLLMESYRISSDIGLMVPEPNEQA</sequence>
<accession>A0ABD1RHU9</accession>
<evidence type="ECO:0000256" key="1">
    <source>
        <dbReference type="SAM" id="MobiDB-lite"/>
    </source>
</evidence>
<keyword evidence="3" id="KW-1185">Reference proteome</keyword>
<feature type="region of interest" description="Disordered" evidence="1">
    <location>
        <begin position="1"/>
        <end position="26"/>
    </location>
</feature>